<dbReference type="OrthoDB" id="6758319at2759"/>
<gene>
    <name evidence="2" type="ORF">GWI33_012130</name>
</gene>
<keyword evidence="3" id="KW-1185">Reference proteome</keyword>
<dbReference type="Proteomes" id="UP000625711">
    <property type="component" value="Unassembled WGS sequence"/>
</dbReference>
<sequence>MHVQHLSESQLIYEDVNGNDENINLNNLPSYSSAVNVISPNKEVLQEEQQSQCSIKETPRKACKSYSGIIRKFGSSCQTYLSDEFYKKVITSYKHITRNKRLVASYKTLLRQIPMRAGLNEQICLSLKSAVQNMSIVMFDEMNLAPNLQYNIKEDCIDSLENTGSYKRTAILKHLIVKVIGKCQEIGLKVLCTVCDQGSANQAGINSLLSQSRSCSEFQEFGTIC</sequence>
<dbReference type="EMBL" id="JAACXV010011188">
    <property type="protein sequence ID" value="KAF7275155.1"/>
    <property type="molecule type" value="Genomic_DNA"/>
</dbReference>
<feature type="domain" description="Transposable element P transposase-like RNase H" evidence="1">
    <location>
        <begin position="170"/>
        <end position="208"/>
    </location>
</feature>
<proteinExistence type="predicted"/>
<protein>
    <recommendedName>
        <fullName evidence="1">Transposable element P transposase-like RNase H domain-containing protein</fullName>
    </recommendedName>
</protein>
<reference evidence="2" key="1">
    <citation type="submission" date="2020-08" db="EMBL/GenBank/DDBJ databases">
        <title>Genome sequencing and assembly of the red palm weevil Rhynchophorus ferrugineus.</title>
        <authorList>
            <person name="Dias G.B."/>
            <person name="Bergman C.M."/>
            <person name="Manee M."/>
        </authorList>
    </citation>
    <scope>NUCLEOTIDE SEQUENCE</scope>
    <source>
        <strain evidence="2">AA-2017</strain>
        <tissue evidence="2">Whole larva</tissue>
    </source>
</reference>
<dbReference type="AlphaFoldDB" id="A0A834IC10"/>
<dbReference type="Pfam" id="PF21787">
    <property type="entry name" value="TNP-like_RNaseH_N"/>
    <property type="match status" value="1"/>
</dbReference>
<name>A0A834IC10_RHYFE</name>
<dbReference type="InterPro" id="IPR048365">
    <property type="entry name" value="TNP-like_RNaseH_N"/>
</dbReference>
<evidence type="ECO:0000313" key="2">
    <source>
        <dbReference type="EMBL" id="KAF7275155.1"/>
    </source>
</evidence>
<evidence type="ECO:0000313" key="3">
    <source>
        <dbReference type="Proteomes" id="UP000625711"/>
    </source>
</evidence>
<accession>A0A834IC10</accession>
<evidence type="ECO:0000259" key="1">
    <source>
        <dbReference type="Pfam" id="PF21787"/>
    </source>
</evidence>
<organism evidence="2 3">
    <name type="scientific">Rhynchophorus ferrugineus</name>
    <name type="common">Red palm weevil</name>
    <name type="synonym">Curculio ferrugineus</name>
    <dbReference type="NCBI Taxonomy" id="354439"/>
    <lineage>
        <taxon>Eukaryota</taxon>
        <taxon>Metazoa</taxon>
        <taxon>Ecdysozoa</taxon>
        <taxon>Arthropoda</taxon>
        <taxon>Hexapoda</taxon>
        <taxon>Insecta</taxon>
        <taxon>Pterygota</taxon>
        <taxon>Neoptera</taxon>
        <taxon>Endopterygota</taxon>
        <taxon>Coleoptera</taxon>
        <taxon>Polyphaga</taxon>
        <taxon>Cucujiformia</taxon>
        <taxon>Curculionidae</taxon>
        <taxon>Dryophthorinae</taxon>
        <taxon>Rhynchophorus</taxon>
    </lineage>
</organism>
<comment type="caution">
    <text evidence="2">The sequence shown here is derived from an EMBL/GenBank/DDBJ whole genome shotgun (WGS) entry which is preliminary data.</text>
</comment>